<keyword evidence="5 11" id="KW-0812">Transmembrane</keyword>
<reference evidence="14" key="1">
    <citation type="submission" date="2016-10" db="EMBL/GenBank/DDBJ databases">
        <authorList>
            <person name="Varghese N."/>
            <person name="Submissions S."/>
        </authorList>
    </citation>
    <scope>NUCLEOTIDE SEQUENCE [LARGE SCALE GENOMIC DNA]</scope>
    <source>
        <strain evidence="14">8N4</strain>
    </source>
</reference>
<dbReference type="GO" id="GO:0071470">
    <property type="term" value="P:cellular response to osmotic stress"/>
    <property type="evidence" value="ECO:0007669"/>
    <property type="project" value="InterPro"/>
</dbReference>
<evidence type="ECO:0000256" key="10">
    <source>
        <dbReference type="ARBA" id="ARBA00093659"/>
    </source>
</evidence>
<evidence type="ECO:0000313" key="14">
    <source>
        <dbReference type="Proteomes" id="UP000242515"/>
    </source>
</evidence>
<name>A0A1H9DYG8_9GAMM</name>
<dbReference type="FunFam" id="2.30.30.60:FF:000002">
    <property type="entry name" value="Mechanosensitive ion channel family protein"/>
    <property type="match status" value="1"/>
</dbReference>
<evidence type="ECO:0000259" key="12">
    <source>
        <dbReference type="Pfam" id="PF00924"/>
    </source>
</evidence>
<sequence>MQLPLQHWLQTLGLTQYTDIIATLIMLTAMIFISLIIHLLLHKLLLPILKKQSEKSQQLWPKSLFKHRLFNRATWLLQGVLFQTLLHILFDPQSMLFVGLTTLCQLWVMLFSLLIAFSLLDVIQAVTARSEFAKQIPLRGIFQSIKLMMAILLVILMISLLLGKSPGTLLTGLGAMTAVLMLVFRDPILGLVAGIQLSANDMLKIGDWLDMPKYGADGAVIDINLTTVKVHNWDKTIVTIPAYALISDSFRNWRGMSESGGRRIKRSVNIDTTSIHFLSTEEIDQLGQAHLLSPYLVNKQQEISQWNAQRDNHNASLLNHRALTNIGTFRIWLESWLKTHPQIRQDMTLMVRQLAPSENGQPIEIYAFTNTVIWAEYEAIQSDIFDYLYAALPTFGLRVHQTPTGTDIRALMPSRPTE</sequence>
<keyword evidence="7" id="KW-0346">Stress response</keyword>
<dbReference type="SUPFAM" id="SSF50182">
    <property type="entry name" value="Sm-like ribonucleoproteins"/>
    <property type="match status" value="1"/>
</dbReference>
<evidence type="ECO:0000256" key="3">
    <source>
        <dbReference type="ARBA" id="ARBA00022475"/>
    </source>
</evidence>
<dbReference type="InterPro" id="IPR006685">
    <property type="entry name" value="MscS_channel_2nd"/>
</dbReference>
<dbReference type="InterPro" id="IPR023408">
    <property type="entry name" value="MscS_beta-dom_sf"/>
</dbReference>
<gene>
    <name evidence="13" type="ORF">SAMN05216522_101457</name>
</gene>
<proteinExistence type="inferred from homology"/>
<dbReference type="Pfam" id="PF00924">
    <property type="entry name" value="MS_channel_2nd"/>
    <property type="match status" value="1"/>
</dbReference>
<keyword evidence="4" id="KW-0997">Cell inner membrane</keyword>
<protein>
    <recommendedName>
        <fullName evidence="9">Mechanosensing system component YbdG</fullName>
    </recommendedName>
    <alternativeName>
        <fullName evidence="10">Mechanosensitive channel homolog YbdG</fullName>
    </alternativeName>
</protein>
<dbReference type="Proteomes" id="UP000242515">
    <property type="component" value="Unassembled WGS sequence"/>
</dbReference>
<evidence type="ECO:0000256" key="8">
    <source>
        <dbReference type="ARBA" id="ARBA00023136"/>
    </source>
</evidence>
<evidence type="ECO:0000256" key="9">
    <source>
        <dbReference type="ARBA" id="ARBA00093630"/>
    </source>
</evidence>
<dbReference type="OrthoDB" id="9775207at2"/>
<evidence type="ECO:0000256" key="2">
    <source>
        <dbReference type="ARBA" id="ARBA00008017"/>
    </source>
</evidence>
<keyword evidence="6 11" id="KW-1133">Transmembrane helix</keyword>
<dbReference type="Gene3D" id="2.30.30.60">
    <property type="match status" value="1"/>
</dbReference>
<dbReference type="RefSeq" id="WP_092672084.1">
    <property type="nucleotide sequence ID" value="NZ_FOGC01000001.1"/>
</dbReference>
<keyword evidence="8 11" id="KW-0472">Membrane</keyword>
<dbReference type="PANTHER" id="PTHR30414">
    <property type="entry name" value="MINICONDUCTANCE MECHANOSENSITIVE CHANNEL YBDG"/>
    <property type="match status" value="1"/>
</dbReference>
<feature type="domain" description="Mechanosensitive ion channel MscS" evidence="12">
    <location>
        <begin position="186"/>
        <end position="254"/>
    </location>
</feature>
<dbReference type="AlphaFoldDB" id="A0A1H9DYG8"/>
<dbReference type="EMBL" id="FOGC01000001">
    <property type="protein sequence ID" value="SEQ18550.1"/>
    <property type="molecule type" value="Genomic_DNA"/>
</dbReference>
<dbReference type="GO" id="GO:0008381">
    <property type="term" value="F:mechanosensitive monoatomic ion channel activity"/>
    <property type="evidence" value="ECO:0007669"/>
    <property type="project" value="InterPro"/>
</dbReference>
<keyword evidence="3" id="KW-1003">Cell membrane</keyword>
<feature type="transmembrane region" description="Helical" evidence="11">
    <location>
        <begin position="20"/>
        <end position="41"/>
    </location>
</feature>
<dbReference type="STRING" id="988801.SAMN05216522_101457"/>
<comment type="subcellular location">
    <subcellularLocation>
        <location evidence="1">Cell inner membrane</location>
        <topology evidence="1">Multi-pass membrane protein</topology>
    </subcellularLocation>
</comment>
<dbReference type="GO" id="GO:0005886">
    <property type="term" value="C:plasma membrane"/>
    <property type="evidence" value="ECO:0007669"/>
    <property type="project" value="UniProtKB-SubCell"/>
</dbReference>
<feature type="transmembrane region" description="Helical" evidence="11">
    <location>
        <begin position="69"/>
        <end position="90"/>
    </location>
</feature>
<dbReference type="InterPro" id="IPR030192">
    <property type="entry name" value="YbdG"/>
</dbReference>
<organism evidence="13 14">
    <name type="scientific">Rosenbergiella nectarea</name>
    <dbReference type="NCBI Taxonomy" id="988801"/>
    <lineage>
        <taxon>Bacteria</taxon>
        <taxon>Pseudomonadati</taxon>
        <taxon>Pseudomonadota</taxon>
        <taxon>Gammaproteobacteria</taxon>
        <taxon>Enterobacterales</taxon>
        <taxon>Erwiniaceae</taxon>
        <taxon>Rosenbergiella</taxon>
    </lineage>
</organism>
<evidence type="ECO:0000256" key="6">
    <source>
        <dbReference type="ARBA" id="ARBA00022989"/>
    </source>
</evidence>
<evidence type="ECO:0000313" key="13">
    <source>
        <dbReference type="EMBL" id="SEQ18550.1"/>
    </source>
</evidence>
<evidence type="ECO:0000256" key="1">
    <source>
        <dbReference type="ARBA" id="ARBA00004429"/>
    </source>
</evidence>
<feature type="transmembrane region" description="Helical" evidence="11">
    <location>
        <begin position="96"/>
        <end position="123"/>
    </location>
</feature>
<accession>A0A1H9DYG8</accession>
<keyword evidence="14" id="KW-1185">Reference proteome</keyword>
<evidence type="ECO:0000256" key="7">
    <source>
        <dbReference type="ARBA" id="ARBA00023016"/>
    </source>
</evidence>
<dbReference type="InterPro" id="IPR010920">
    <property type="entry name" value="LSM_dom_sf"/>
</dbReference>
<feature type="transmembrane region" description="Helical" evidence="11">
    <location>
        <begin position="169"/>
        <end position="195"/>
    </location>
</feature>
<dbReference type="PANTHER" id="PTHR30414:SF0">
    <property type="entry name" value="MINICONDUCTANCE MECHANOSENSITIVE CHANNEL YBDG"/>
    <property type="match status" value="1"/>
</dbReference>
<evidence type="ECO:0000256" key="5">
    <source>
        <dbReference type="ARBA" id="ARBA00022692"/>
    </source>
</evidence>
<comment type="similarity">
    <text evidence="2">Belongs to the MscS (TC 1.A.23) family.</text>
</comment>
<feature type="transmembrane region" description="Helical" evidence="11">
    <location>
        <begin position="144"/>
        <end position="163"/>
    </location>
</feature>
<evidence type="ECO:0000256" key="11">
    <source>
        <dbReference type="SAM" id="Phobius"/>
    </source>
</evidence>
<evidence type="ECO:0000256" key="4">
    <source>
        <dbReference type="ARBA" id="ARBA00022519"/>
    </source>
</evidence>